<dbReference type="PROSITE" id="PS51186">
    <property type="entry name" value="GNAT"/>
    <property type="match status" value="1"/>
</dbReference>
<dbReference type="GO" id="GO:0016747">
    <property type="term" value="F:acyltransferase activity, transferring groups other than amino-acyl groups"/>
    <property type="evidence" value="ECO:0007669"/>
    <property type="project" value="InterPro"/>
</dbReference>
<sequence>MQSYIELTTETEHHLVQLLTTETWPYHGTENPTVEAIQTSIQQGNYTNEGTKTFLIQDKNDTVIGMFRLFDLEDPTCLFDLRLKQQARGQNRGAHAVKWLTEFAFTKYPHLIRIEGHTRHDNLAMRKTFHNSGYVKEAYHRSAWPQNDKLFDSVGYAVTRTDWEQNITTSIKDHVPF</sequence>
<organism evidence="2 3">
    <name type="scientific">Sutcliffiella horikoshii</name>
    <dbReference type="NCBI Taxonomy" id="79883"/>
    <lineage>
        <taxon>Bacteria</taxon>
        <taxon>Bacillati</taxon>
        <taxon>Bacillota</taxon>
        <taxon>Bacilli</taxon>
        <taxon>Bacillales</taxon>
        <taxon>Bacillaceae</taxon>
        <taxon>Sutcliffiella</taxon>
    </lineage>
</organism>
<dbReference type="EMBL" id="VTEV01000005">
    <property type="protein sequence ID" value="TYS67847.1"/>
    <property type="molecule type" value="Genomic_DNA"/>
</dbReference>
<name>A0A5D4SWN4_9BACI</name>
<evidence type="ECO:0000313" key="3">
    <source>
        <dbReference type="Proteomes" id="UP000322524"/>
    </source>
</evidence>
<dbReference type="InterPro" id="IPR000182">
    <property type="entry name" value="GNAT_dom"/>
</dbReference>
<dbReference type="Pfam" id="PF13302">
    <property type="entry name" value="Acetyltransf_3"/>
    <property type="match status" value="1"/>
</dbReference>
<proteinExistence type="predicted"/>
<dbReference type="STRING" id="79883.GCA_001636495_00134"/>
<accession>A0A5D4SWN4</accession>
<dbReference type="AlphaFoldDB" id="A0A5D4SWN4"/>
<reference evidence="2 3" key="1">
    <citation type="submission" date="2019-08" db="EMBL/GenBank/DDBJ databases">
        <title>Bacillus genomes from the desert of Cuatro Cienegas, Coahuila.</title>
        <authorList>
            <person name="Olmedo-Alvarez G."/>
        </authorList>
    </citation>
    <scope>NUCLEOTIDE SEQUENCE [LARGE SCALE GENOMIC DNA]</scope>
    <source>
        <strain evidence="2 3">CH28_1T</strain>
    </source>
</reference>
<keyword evidence="2" id="KW-0808">Transferase</keyword>
<feature type="domain" description="N-acetyltransferase" evidence="1">
    <location>
        <begin position="5"/>
        <end position="161"/>
    </location>
</feature>
<dbReference type="Gene3D" id="3.40.630.30">
    <property type="match status" value="1"/>
</dbReference>
<evidence type="ECO:0000313" key="2">
    <source>
        <dbReference type="EMBL" id="TYS67847.1"/>
    </source>
</evidence>
<evidence type="ECO:0000259" key="1">
    <source>
        <dbReference type="PROSITE" id="PS51186"/>
    </source>
</evidence>
<protein>
    <submittedName>
        <fullName evidence="2">GNAT family N-acetyltransferase</fullName>
    </submittedName>
</protein>
<dbReference type="SUPFAM" id="SSF55729">
    <property type="entry name" value="Acyl-CoA N-acyltransferases (Nat)"/>
    <property type="match status" value="1"/>
</dbReference>
<gene>
    <name evidence="2" type="ORF">FZC76_14925</name>
</gene>
<dbReference type="RefSeq" id="WP_148988955.1">
    <property type="nucleotide sequence ID" value="NZ_VTEV01000005.1"/>
</dbReference>
<dbReference type="OrthoDB" id="9799321at2"/>
<comment type="caution">
    <text evidence="2">The sequence shown here is derived from an EMBL/GenBank/DDBJ whole genome shotgun (WGS) entry which is preliminary data.</text>
</comment>
<dbReference type="InterPro" id="IPR016181">
    <property type="entry name" value="Acyl_CoA_acyltransferase"/>
</dbReference>
<dbReference type="Proteomes" id="UP000322524">
    <property type="component" value="Unassembled WGS sequence"/>
</dbReference>